<feature type="compositionally biased region" description="Low complexity" evidence="1">
    <location>
        <begin position="97"/>
        <end position="121"/>
    </location>
</feature>
<organism evidence="2 3">
    <name type="scientific">Pseudomonas aeruginosa</name>
    <dbReference type="NCBI Taxonomy" id="287"/>
    <lineage>
        <taxon>Bacteria</taxon>
        <taxon>Pseudomonadati</taxon>
        <taxon>Pseudomonadota</taxon>
        <taxon>Gammaproteobacteria</taxon>
        <taxon>Pseudomonadales</taxon>
        <taxon>Pseudomonadaceae</taxon>
        <taxon>Pseudomonas</taxon>
    </lineage>
</organism>
<accession>A0A9P1VW04</accession>
<proteinExistence type="predicted"/>
<name>A0A9P1VW04_PSEAI</name>
<dbReference type="Proteomes" id="UP000045039">
    <property type="component" value="Unassembled WGS sequence"/>
</dbReference>
<feature type="compositionally biased region" description="Low complexity" evidence="1">
    <location>
        <begin position="53"/>
        <end position="66"/>
    </location>
</feature>
<feature type="compositionally biased region" description="Basic residues" evidence="1">
    <location>
        <begin position="207"/>
        <end position="216"/>
    </location>
</feature>
<reference evidence="3" key="1">
    <citation type="submission" date="2015-06" db="EMBL/GenBank/DDBJ databases">
        <authorList>
            <person name="Radhakrishnan Rajesh"/>
            <person name="Underwood Anthony"/>
            <person name="Al-Shahib Ali"/>
        </authorList>
    </citation>
    <scope>NUCLEOTIDE SEQUENCE [LARGE SCALE GENOMIC DNA]</scope>
    <source>
        <strain evidence="3">P19_London_7_VIM_2_05_10</strain>
    </source>
</reference>
<feature type="region of interest" description="Disordered" evidence="1">
    <location>
        <begin position="26"/>
        <end position="70"/>
    </location>
</feature>
<evidence type="ECO:0000256" key="1">
    <source>
        <dbReference type="SAM" id="MobiDB-lite"/>
    </source>
</evidence>
<feature type="region of interest" description="Disordered" evidence="1">
    <location>
        <begin position="97"/>
        <end position="227"/>
    </location>
</feature>
<gene>
    <name evidence="2" type="ORF">PAERUG_P19_London_7_VIM_2_05_10_02662</name>
</gene>
<dbReference type="EMBL" id="CVVU01000188">
    <property type="protein sequence ID" value="CRO84769.1"/>
    <property type="molecule type" value="Genomic_DNA"/>
</dbReference>
<evidence type="ECO:0000313" key="2">
    <source>
        <dbReference type="EMBL" id="CRO84769.1"/>
    </source>
</evidence>
<sequence length="227" mass="23514">MRSTTTAVSACTSPWGQNCEGAEDHLAGHSRAAPRAAPGTRCAARHPDRQRLAARPRAGPAGQRLRGSPRWRLAGTATVLGAGRYATGRRAAGTALVAGLPGGAAPVPAAGGRRTGRAGPAAERRQRRQRADQPADAETAAEHRARRSGGRQLPARRQPAGRRTQAGGPLAGRWPAHRLADGAGLRPGPGAPGALAAERRLALAGRSHARPARSRRQAVEAGRPGRR</sequence>
<dbReference type="AlphaFoldDB" id="A0A9P1VW04"/>
<evidence type="ECO:0000313" key="3">
    <source>
        <dbReference type="Proteomes" id="UP000045039"/>
    </source>
</evidence>
<protein>
    <submittedName>
        <fullName evidence="2">Uncharacterized protein</fullName>
    </submittedName>
</protein>
<feature type="compositionally biased region" description="Low complexity" evidence="1">
    <location>
        <begin position="181"/>
        <end position="206"/>
    </location>
</feature>
<comment type="caution">
    <text evidence="2">The sequence shown here is derived from an EMBL/GenBank/DDBJ whole genome shotgun (WGS) entry which is preliminary data.</text>
</comment>